<evidence type="ECO:0000256" key="4">
    <source>
        <dbReference type="ARBA" id="ARBA00022803"/>
    </source>
</evidence>
<evidence type="ECO:0000256" key="8">
    <source>
        <dbReference type="PIRNR" id="PIRNR004654"/>
    </source>
</evidence>
<gene>
    <name evidence="11" type="primary">nlpI</name>
    <name evidence="11" type="ORF">GTQ48_08165</name>
</gene>
<dbReference type="PROSITE" id="PS51257">
    <property type="entry name" value="PROKAR_LIPOPROTEIN"/>
    <property type="match status" value="1"/>
</dbReference>
<comment type="subcellular location">
    <subcellularLocation>
        <location evidence="8">Cell membrane</location>
    </subcellularLocation>
</comment>
<evidence type="ECO:0000313" key="11">
    <source>
        <dbReference type="EMBL" id="NDW15493.1"/>
    </source>
</evidence>
<dbReference type="PANTHER" id="PTHR44858">
    <property type="entry name" value="TETRATRICOPEPTIDE REPEAT PROTEIN 6"/>
    <property type="match status" value="1"/>
</dbReference>
<dbReference type="SMART" id="SM00028">
    <property type="entry name" value="TPR"/>
    <property type="match status" value="3"/>
</dbReference>
<feature type="repeat" description="TPR" evidence="9">
    <location>
        <begin position="103"/>
        <end position="136"/>
    </location>
</feature>
<evidence type="ECO:0000256" key="1">
    <source>
        <dbReference type="ARBA" id="ARBA00022475"/>
    </source>
</evidence>
<dbReference type="Gene3D" id="1.25.40.10">
    <property type="entry name" value="Tetratricopeptide repeat domain"/>
    <property type="match status" value="1"/>
</dbReference>
<dbReference type="InterPro" id="IPR011990">
    <property type="entry name" value="TPR-like_helical_dom_sf"/>
</dbReference>
<dbReference type="Proteomes" id="UP000471381">
    <property type="component" value="Unassembled WGS sequence"/>
</dbReference>
<evidence type="ECO:0000256" key="2">
    <source>
        <dbReference type="ARBA" id="ARBA00022729"/>
    </source>
</evidence>
<keyword evidence="7 11" id="KW-0449">Lipoprotein</keyword>
<keyword evidence="4 9" id="KW-0802">TPR repeat</keyword>
<dbReference type="PROSITE" id="PS50005">
    <property type="entry name" value="TPR"/>
    <property type="match status" value="1"/>
</dbReference>
<feature type="signal peptide" evidence="10">
    <location>
        <begin position="1"/>
        <end position="21"/>
    </location>
</feature>
<accession>A0A6N9TDX7</accession>
<comment type="caution">
    <text evidence="11">The sequence shown here is derived from an EMBL/GenBank/DDBJ whole genome shotgun (WGS) entry which is preliminary data.</text>
</comment>
<dbReference type="PIRSF" id="PIRSF004654">
    <property type="entry name" value="NlpI"/>
    <property type="match status" value="1"/>
</dbReference>
<dbReference type="InterPro" id="IPR050498">
    <property type="entry name" value="Ycf3"/>
</dbReference>
<dbReference type="EMBL" id="JAAAWO010000005">
    <property type="protein sequence ID" value="NDW15493.1"/>
    <property type="molecule type" value="Genomic_DNA"/>
</dbReference>
<evidence type="ECO:0000313" key="12">
    <source>
        <dbReference type="Proteomes" id="UP000471381"/>
    </source>
</evidence>
<dbReference type="AlphaFoldDB" id="A0A6N9TDX7"/>
<comment type="subunit">
    <text evidence="8">Homodimer.</text>
</comment>
<keyword evidence="12" id="KW-1185">Reference proteome</keyword>
<proteinExistence type="predicted"/>
<name>A0A6N9TDX7_9ALTE</name>
<dbReference type="Pfam" id="PF13181">
    <property type="entry name" value="TPR_8"/>
    <property type="match status" value="1"/>
</dbReference>
<keyword evidence="3" id="KW-0677">Repeat</keyword>
<evidence type="ECO:0000256" key="9">
    <source>
        <dbReference type="PROSITE-ProRule" id="PRU00339"/>
    </source>
</evidence>
<organism evidence="11 12">
    <name type="scientific">Alteromonas genovensis</name>
    <dbReference type="NCBI Taxonomy" id="471225"/>
    <lineage>
        <taxon>Bacteria</taxon>
        <taxon>Pseudomonadati</taxon>
        <taxon>Pseudomonadota</taxon>
        <taxon>Gammaproteobacteria</taxon>
        <taxon>Alteromonadales</taxon>
        <taxon>Alteromonadaceae</taxon>
        <taxon>Alteromonas/Salinimonas group</taxon>
        <taxon>Alteromonas</taxon>
    </lineage>
</organism>
<keyword evidence="5 8" id="KW-0472">Membrane</keyword>
<dbReference type="NCBIfam" id="NF008391">
    <property type="entry name" value="PRK11189.1"/>
    <property type="match status" value="1"/>
</dbReference>
<dbReference type="InterPro" id="IPR023605">
    <property type="entry name" value="Lipoprotein_NlpI"/>
</dbReference>
<evidence type="ECO:0000256" key="10">
    <source>
        <dbReference type="SAM" id="SignalP"/>
    </source>
</evidence>
<comment type="function">
    <text evidence="8">May be involved in cell division.</text>
</comment>
<reference evidence="11 12" key="1">
    <citation type="submission" date="2020-01" db="EMBL/GenBank/DDBJ databases">
        <title>Genomes of bacteria type strains.</title>
        <authorList>
            <person name="Chen J."/>
            <person name="Zhu S."/>
            <person name="Yang J."/>
        </authorList>
    </citation>
    <scope>NUCLEOTIDE SEQUENCE [LARGE SCALE GENOMIC DNA]</scope>
    <source>
        <strain evidence="11 12">LMG 24078</strain>
    </source>
</reference>
<dbReference type="RefSeq" id="WP_163106209.1">
    <property type="nucleotide sequence ID" value="NZ_JAAAWO010000005.1"/>
</dbReference>
<dbReference type="PROSITE" id="PS50293">
    <property type="entry name" value="TPR_REGION"/>
    <property type="match status" value="1"/>
</dbReference>
<keyword evidence="6" id="KW-0564">Palmitate</keyword>
<keyword evidence="2 10" id="KW-0732">Signal</keyword>
<dbReference type="GO" id="GO:0005886">
    <property type="term" value="C:plasma membrane"/>
    <property type="evidence" value="ECO:0007669"/>
    <property type="project" value="UniProtKB-SubCell"/>
</dbReference>
<evidence type="ECO:0000256" key="7">
    <source>
        <dbReference type="ARBA" id="ARBA00023288"/>
    </source>
</evidence>
<sequence>MRRNVSLIFFSLFVCILTGCAQTQPVEQRSQMGNLLLAEPAPANPRSQMAIARYNQVLTSTALSDDDKAELHFQRGMLYDSVGLNGLAQFDYSQAINLKPDLAEAYNSIGIHYIQQNDFIQAYEAFDSTLEINPDLDFAFLNRGIALYYGDRAELATSDLDTFFKKDEKDPFRALWSYFANHAISPQQGAEYLESVRPLLDNEHWATSLVDLFLGVVDENEVLNSLLQGITSQKALTDRLCEAYFYLGKFHSQNGNRGIASNYFKLALSTNVYDYVEHRYARIELNRLRQRTAEVSTDDE</sequence>
<keyword evidence="1 8" id="KW-1003">Cell membrane</keyword>
<dbReference type="PANTHER" id="PTHR44858:SF1">
    <property type="entry name" value="UDP-N-ACETYLGLUCOSAMINE--PEPTIDE N-ACETYLGLUCOSAMINYLTRANSFERASE SPINDLY-RELATED"/>
    <property type="match status" value="1"/>
</dbReference>
<dbReference type="InterPro" id="IPR019734">
    <property type="entry name" value="TPR_rpt"/>
</dbReference>
<evidence type="ECO:0000256" key="6">
    <source>
        <dbReference type="ARBA" id="ARBA00023139"/>
    </source>
</evidence>
<evidence type="ECO:0000256" key="3">
    <source>
        <dbReference type="ARBA" id="ARBA00022737"/>
    </source>
</evidence>
<protein>
    <recommendedName>
        <fullName evidence="8">Lipoprotein NlpI</fullName>
    </recommendedName>
</protein>
<dbReference type="SUPFAM" id="SSF48452">
    <property type="entry name" value="TPR-like"/>
    <property type="match status" value="1"/>
</dbReference>
<evidence type="ECO:0000256" key="5">
    <source>
        <dbReference type="ARBA" id="ARBA00023136"/>
    </source>
</evidence>
<feature type="chain" id="PRO_5026982841" description="Lipoprotein NlpI" evidence="10">
    <location>
        <begin position="22"/>
        <end position="300"/>
    </location>
</feature>